<dbReference type="GO" id="GO:0000155">
    <property type="term" value="F:phosphorelay sensor kinase activity"/>
    <property type="evidence" value="ECO:0007669"/>
    <property type="project" value="InterPro"/>
</dbReference>
<keyword evidence="3" id="KW-0597">Phosphoprotein</keyword>
<dbReference type="InterPro" id="IPR005467">
    <property type="entry name" value="His_kinase_dom"/>
</dbReference>
<evidence type="ECO:0000256" key="6">
    <source>
        <dbReference type="ARBA" id="ARBA00022777"/>
    </source>
</evidence>
<dbReference type="Gene3D" id="3.30.450.20">
    <property type="entry name" value="PAS domain"/>
    <property type="match status" value="2"/>
</dbReference>
<keyword evidence="7" id="KW-0067">ATP-binding</keyword>
<dbReference type="Proteomes" id="UP000198870">
    <property type="component" value="Unassembled WGS sequence"/>
</dbReference>
<evidence type="ECO:0000259" key="12">
    <source>
        <dbReference type="PROSITE" id="PS50112"/>
    </source>
</evidence>
<evidence type="ECO:0000256" key="5">
    <source>
        <dbReference type="ARBA" id="ARBA00022741"/>
    </source>
</evidence>
<dbReference type="SMART" id="SM00086">
    <property type="entry name" value="PAC"/>
    <property type="match status" value="1"/>
</dbReference>
<dbReference type="InterPro" id="IPR003661">
    <property type="entry name" value="HisK_dim/P_dom"/>
</dbReference>
<dbReference type="NCBIfam" id="TIGR00229">
    <property type="entry name" value="sensory_box"/>
    <property type="match status" value="2"/>
</dbReference>
<dbReference type="Pfam" id="PF02518">
    <property type="entry name" value="HATPase_c"/>
    <property type="match status" value="1"/>
</dbReference>
<dbReference type="CDD" id="cd00130">
    <property type="entry name" value="PAS"/>
    <property type="match status" value="1"/>
</dbReference>
<dbReference type="PROSITE" id="PS50112">
    <property type="entry name" value="PAS"/>
    <property type="match status" value="1"/>
</dbReference>
<feature type="signal peptide" evidence="10">
    <location>
        <begin position="1"/>
        <end position="34"/>
    </location>
</feature>
<dbReference type="PRINTS" id="PR00344">
    <property type="entry name" value="BCTRLSENSOR"/>
</dbReference>
<dbReference type="SUPFAM" id="SSF55785">
    <property type="entry name" value="PYP-like sensor domain (PAS domain)"/>
    <property type="match status" value="2"/>
</dbReference>
<dbReference type="InterPro" id="IPR001610">
    <property type="entry name" value="PAC"/>
</dbReference>
<evidence type="ECO:0000256" key="10">
    <source>
        <dbReference type="SAM" id="SignalP"/>
    </source>
</evidence>
<dbReference type="PROSITE" id="PS50113">
    <property type="entry name" value="PAC"/>
    <property type="match status" value="1"/>
</dbReference>
<dbReference type="SUPFAM" id="SSF55874">
    <property type="entry name" value="ATPase domain of HSP90 chaperone/DNA topoisomerase II/histidine kinase"/>
    <property type="match status" value="1"/>
</dbReference>
<dbReference type="Gene3D" id="1.10.287.130">
    <property type="match status" value="1"/>
</dbReference>
<evidence type="ECO:0000259" key="11">
    <source>
        <dbReference type="PROSITE" id="PS50109"/>
    </source>
</evidence>
<dbReference type="SUPFAM" id="SSF47384">
    <property type="entry name" value="Homodimeric domain of signal transducing histidine kinase"/>
    <property type="match status" value="1"/>
</dbReference>
<dbReference type="Pfam" id="PF08447">
    <property type="entry name" value="PAS_3"/>
    <property type="match status" value="1"/>
</dbReference>
<keyword evidence="5" id="KW-0547">Nucleotide-binding</keyword>
<dbReference type="PANTHER" id="PTHR43065:SF10">
    <property type="entry name" value="PEROXIDE STRESS-ACTIVATED HISTIDINE KINASE MAK3"/>
    <property type="match status" value="1"/>
</dbReference>
<keyword evidence="8" id="KW-0902">Two-component regulatory system</keyword>
<dbReference type="InterPro" id="IPR036890">
    <property type="entry name" value="HATPase_C_sf"/>
</dbReference>
<dbReference type="EMBL" id="FMUX01000014">
    <property type="protein sequence ID" value="SCY63246.1"/>
    <property type="molecule type" value="Genomic_DNA"/>
</dbReference>
<keyword evidence="10" id="KW-0732">Signal</keyword>
<keyword evidence="4" id="KW-0808">Transferase</keyword>
<organism evidence="14 15">
    <name type="scientific">Desulfoluna spongiiphila</name>
    <dbReference type="NCBI Taxonomy" id="419481"/>
    <lineage>
        <taxon>Bacteria</taxon>
        <taxon>Pseudomonadati</taxon>
        <taxon>Thermodesulfobacteriota</taxon>
        <taxon>Desulfobacteria</taxon>
        <taxon>Desulfobacterales</taxon>
        <taxon>Desulfolunaceae</taxon>
        <taxon>Desulfoluna</taxon>
    </lineage>
</organism>
<evidence type="ECO:0000256" key="3">
    <source>
        <dbReference type="ARBA" id="ARBA00022553"/>
    </source>
</evidence>
<evidence type="ECO:0000256" key="7">
    <source>
        <dbReference type="ARBA" id="ARBA00022840"/>
    </source>
</evidence>
<reference evidence="14 15" key="1">
    <citation type="submission" date="2016-10" db="EMBL/GenBank/DDBJ databases">
        <authorList>
            <person name="de Groot N.N."/>
        </authorList>
    </citation>
    <scope>NUCLEOTIDE SEQUENCE [LARGE SCALE GENOMIC DNA]</scope>
    <source>
        <strain evidence="14 15">AA1</strain>
    </source>
</reference>
<feature type="domain" description="PAS" evidence="12">
    <location>
        <begin position="95"/>
        <end position="171"/>
    </location>
</feature>
<dbReference type="InterPro" id="IPR004358">
    <property type="entry name" value="Sig_transdc_His_kin-like_C"/>
</dbReference>
<dbReference type="InterPro" id="IPR000014">
    <property type="entry name" value="PAS"/>
</dbReference>
<dbReference type="InterPro" id="IPR013655">
    <property type="entry name" value="PAS_fold_3"/>
</dbReference>
<accession>A0A1G5HHI7</accession>
<keyword evidence="9" id="KW-0812">Transmembrane</keyword>
<dbReference type="SMART" id="SM00388">
    <property type="entry name" value="HisKA"/>
    <property type="match status" value="1"/>
</dbReference>
<gene>
    <name evidence="14" type="ORF">SAMN05216233_11447</name>
</gene>
<dbReference type="PROSITE" id="PS50109">
    <property type="entry name" value="HIS_KIN"/>
    <property type="match status" value="1"/>
</dbReference>
<feature type="domain" description="PAC" evidence="13">
    <location>
        <begin position="174"/>
        <end position="226"/>
    </location>
</feature>
<dbReference type="InterPro" id="IPR003594">
    <property type="entry name" value="HATPase_dom"/>
</dbReference>
<dbReference type="AlphaFoldDB" id="A0A1G5HHI7"/>
<dbReference type="PANTHER" id="PTHR43065">
    <property type="entry name" value="SENSOR HISTIDINE KINASE"/>
    <property type="match status" value="1"/>
</dbReference>
<evidence type="ECO:0000256" key="1">
    <source>
        <dbReference type="ARBA" id="ARBA00000085"/>
    </source>
</evidence>
<keyword evidence="15" id="KW-1185">Reference proteome</keyword>
<comment type="catalytic activity">
    <reaction evidence="1">
        <text>ATP + protein L-histidine = ADP + protein N-phospho-L-histidine.</text>
        <dbReference type="EC" id="2.7.13.3"/>
    </reaction>
</comment>
<proteinExistence type="predicted"/>
<dbReference type="Pfam" id="PF00512">
    <property type="entry name" value="HisKA"/>
    <property type="match status" value="1"/>
</dbReference>
<evidence type="ECO:0000256" key="2">
    <source>
        <dbReference type="ARBA" id="ARBA00012438"/>
    </source>
</evidence>
<dbReference type="InterPro" id="IPR036097">
    <property type="entry name" value="HisK_dim/P_sf"/>
</dbReference>
<dbReference type="InterPro" id="IPR000700">
    <property type="entry name" value="PAS-assoc_C"/>
</dbReference>
<dbReference type="CDD" id="cd00082">
    <property type="entry name" value="HisKA"/>
    <property type="match status" value="1"/>
</dbReference>
<dbReference type="Gene3D" id="3.30.565.10">
    <property type="entry name" value="Histidine kinase-like ATPase, C-terminal domain"/>
    <property type="match status" value="1"/>
</dbReference>
<dbReference type="STRING" id="419481.SAMN05216233_11447"/>
<keyword evidence="6" id="KW-0418">Kinase</keyword>
<feature type="domain" description="Histidine kinase" evidence="11">
    <location>
        <begin position="367"/>
        <end position="579"/>
    </location>
</feature>
<sequence length="579" mass="64341">MRPFFKAIKRMCAILCTASGSILTATCLPRAALAAQDVPHSPTGLFSPVLPLAVAACGLIVAWNLILRKRLKSKNRELTLELAQRRSVEEELRTSRHRLATLVSNLPGMAFSHRVDDDDWPMGYTSQGCQELTGYPSLCAPGMELFYATKVVHPDDIGPNRETIRKALAEKQPYRLVYRITTASGKKKWVWEQGVGLYGPQGEFLSVDGFITDITEFKQAEKALIASRKQFHDLVINSPVGISIIQDNQVVYQNPEQERLFGPLPEKADFFGYVTPHSDDMDKIHRFIEVVKNGEVSCNESDFCFFPDTEKNKAPRTRWVHCRAARIVYQDRESVLLNMIDVTRAKELEHMVGIQDKMASLGRVTAGIAHEVRNPLSGINLYLSVLDKIAGDPEQETKARECIRQLKEASCDIETVIRRAMDFLKPGMPQFRVMDANEPVKNALGLTAASLRKSGVRMETALSDAPLPCYADGNLLLRVLLNLIHNAAEAMEDLPGSRIIQVKTAVESARVLISVSDSGPGVPQRIRERIFEPFYTTKSDGTGIGLSLSQRIVMDHNGTIRIDQGELGGASFVVDIPAR</sequence>
<evidence type="ECO:0000256" key="9">
    <source>
        <dbReference type="SAM" id="Phobius"/>
    </source>
</evidence>
<evidence type="ECO:0000259" key="13">
    <source>
        <dbReference type="PROSITE" id="PS50113"/>
    </source>
</evidence>
<dbReference type="InterPro" id="IPR035965">
    <property type="entry name" value="PAS-like_dom_sf"/>
</dbReference>
<evidence type="ECO:0000313" key="15">
    <source>
        <dbReference type="Proteomes" id="UP000198870"/>
    </source>
</evidence>
<keyword evidence="9" id="KW-0472">Membrane</keyword>
<evidence type="ECO:0000256" key="4">
    <source>
        <dbReference type="ARBA" id="ARBA00022679"/>
    </source>
</evidence>
<dbReference type="GO" id="GO:0005524">
    <property type="term" value="F:ATP binding"/>
    <property type="evidence" value="ECO:0007669"/>
    <property type="project" value="UniProtKB-KW"/>
</dbReference>
<dbReference type="SMART" id="SM00387">
    <property type="entry name" value="HATPase_c"/>
    <property type="match status" value="1"/>
</dbReference>
<dbReference type="OrthoDB" id="9805967at2"/>
<feature type="transmembrane region" description="Helical" evidence="9">
    <location>
        <begin position="44"/>
        <end position="66"/>
    </location>
</feature>
<feature type="chain" id="PRO_5011637271" description="histidine kinase" evidence="10">
    <location>
        <begin position="35"/>
        <end position="579"/>
    </location>
</feature>
<dbReference type="EC" id="2.7.13.3" evidence="2"/>
<dbReference type="Pfam" id="PF13426">
    <property type="entry name" value="PAS_9"/>
    <property type="match status" value="1"/>
</dbReference>
<evidence type="ECO:0000256" key="8">
    <source>
        <dbReference type="ARBA" id="ARBA00023012"/>
    </source>
</evidence>
<name>A0A1G5HHI7_9BACT</name>
<protein>
    <recommendedName>
        <fullName evidence="2">histidine kinase</fullName>
        <ecNumber evidence="2">2.7.13.3</ecNumber>
    </recommendedName>
</protein>
<evidence type="ECO:0000313" key="14">
    <source>
        <dbReference type="EMBL" id="SCY63246.1"/>
    </source>
</evidence>
<keyword evidence="9" id="KW-1133">Transmembrane helix</keyword>